<dbReference type="Proteomes" id="UP001634007">
    <property type="component" value="Unassembled WGS sequence"/>
</dbReference>
<dbReference type="EMBL" id="JBJKBG010000010">
    <property type="protein sequence ID" value="KAL3718569.1"/>
    <property type="molecule type" value="Genomic_DNA"/>
</dbReference>
<keyword evidence="2" id="KW-1185">Reference proteome</keyword>
<protein>
    <submittedName>
        <fullName evidence="1">Uncharacterized protein</fullName>
    </submittedName>
</protein>
<organism evidence="1 2">
    <name type="scientific">Eucalyptus globulus</name>
    <name type="common">Tasmanian blue gum</name>
    <dbReference type="NCBI Taxonomy" id="34317"/>
    <lineage>
        <taxon>Eukaryota</taxon>
        <taxon>Viridiplantae</taxon>
        <taxon>Streptophyta</taxon>
        <taxon>Embryophyta</taxon>
        <taxon>Tracheophyta</taxon>
        <taxon>Spermatophyta</taxon>
        <taxon>Magnoliopsida</taxon>
        <taxon>eudicotyledons</taxon>
        <taxon>Gunneridae</taxon>
        <taxon>Pentapetalae</taxon>
        <taxon>rosids</taxon>
        <taxon>malvids</taxon>
        <taxon>Myrtales</taxon>
        <taxon>Myrtaceae</taxon>
        <taxon>Myrtoideae</taxon>
        <taxon>Eucalypteae</taxon>
        <taxon>Eucalyptus</taxon>
    </lineage>
</organism>
<evidence type="ECO:0000313" key="1">
    <source>
        <dbReference type="EMBL" id="KAL3718569.1"/>
    </source>
</evidence>
<proteinExistence type="predicted"/>
<sequence>MGNAVSPCWHHQDSSRSQVKLIFWEGMTRTLKGRHVAGEIMFEFPDKMVCHAGSFFLGRPIPALAIDDDLMLGETYFILPLDCFPGHQGGGEGGGATLSTSSLAALGSASPRPGPMSFGEGDPFEYIRGKDGRVLIKVVPEFLTRLITKGKGNDDADGKDRSVSPCRSTLCSTPELQKQYEQLVGAREQVWSPKLETISEYKIRYSPCRFIGLEWKQKEKEG</sequence>
<dbReference type="PANTHER" id="PTHR33052">
    <property type="entry name" value="DUF4228 DOMAIN PROTEIN-RELATED"/>
    <property type="match status" value="1"/>
</dbReference>
<evidence type="ECO:0000313" key="2">
    <source>
        <dbReference type="Proteomes" id="UP001634007"/>
    </source>
</evidence>
<gene>
    <name evidence="1" type="ORF">ACJRO7_003661</name>
</gene>
<dbReference type="AlphaFoldDB" id="A0ABD3IWW4"/>
<dbReference type="InterPro" id="IPR025322">
    <property type="entry name" value="PADRE_dom"/>
</dbReference>
<dbReference type="Pfam" id="PF14009">
    <property type="entry name" value="PADRE"/>
    <property type="match status" value="1"/>
</dbReference>
<accession>A0ABD3IWW4</accession>
<reference evidence="1 2" key="1">
    <citation type="submission" date="2024-11" db="EMBL/GenBank/DDBJ databases">
        <title>Chromosome-level genome assembly of Eucalyptus globulus Labill. provides insights into its genome evolution.</title>
        <authorList>
            <person name="Li X."/>
        </authorList>
    </citation>
    <scope>NUCLEOTIDE SEQUENCE [LARGE SCALE GENOMIC DNA]</scope>
    <source>
        <strain evidence="1">CL2024</strain>
        <tissue evidence="1">Fresh tender leaves</tissue>
    </source>
</reference>
<comment type="caution">
    <text evidence="1">The sequence shown here is derived from an EMBL/GenBank/DDBJ whole genome shotgun (WGS) entry which is preliminary data.</text>
</comment>
<name>A0ABD3IWW4_EUCGL</name>